<feature type="signal peptide" evidence="1">
    <location>
        <begin position="1"/>
        <end position="24"/>
    </location>
</feature>
<keyword evidence="4" id="KW-1185">Reference proteome</keyword>
<evidence type="ECO:0000313" key="3">
    <source>
        <dbReference type="EMBL" id="TDD02860.1"/>
    </source>
</evidence>
<dbReference type="Gene3D" id="3.40.50.2300">
    <property type="match status" value="2"/>
</dbReference>
<protein>
    <submittedName>
        <fullName evidence="3">Sugar ABC transporter substrate-binding protein</fullName>
    </submittedName>
</protein>
<dbReference type="PROSITE" id="PS51257">
    <property type="entry name" value="PROKAR_LIPOPROTEIN"/>
    <property type="match status" value="1"/>
</dbReference>
<evidence type="ECO:0000256" key="1">
    <source>
        <dbReference type="SAM" id="SignalP"/>
    </source>
</evidence>
<reference evidence="3 4" key="1">
    <citation type="submission" date="2019-03" db="EMBL/GenBank/DDBJ databases">
        <title>Draft genome sequences of novel Actinobacteria.</title>
        <authorList>
            <person name="Sahin N."/>
            <person name="Ay H."/>
            <person name="Saygin H."/>
        </authorList>
    </citation>
    <scope>NUCLEOTIDE SEQUENCE [LARGE SCALE GENOMIC DNA]</scope>
    <source>
        <strain evidence="3 4">KC310</strain>
    </source>
</reference>
<keyword evidence="1" id="KW-0732">Signal</keyword>
<organism evidence="3 4">
    <name type="scientific">Nonomuraea deserti</name>
    <dbReference type="NCBI Taxonomy" id="1848322"/>
    <lineage>
        <taxon>Bacteria</taxon>
        <taxon>Bacillati</taxon>
        <taxon>Actinomycetota</taxon>
        <taxon>Actinomycetes</taxon>
        <taxon>Streptosporangiales</taxon>
        <taxon>Streptosporangiaceae</taxon>
        <taxon>Nonomuraea</taxon>
    </lineage>
</organism>
<dbReference type="AlphaFoldDB" id="A0A4R4VRP8"/>
<proteinExistence type="predicted"/>
<dbReference type="EMBL" id="SMKO01000060">
    <property type="protein sequence ID" value="TDD02860.1"/>
    <property type="molecule type" value="Genomic_DNA"/>
</dbReference>
<dbReference type="InterPro" id="IPR028082">
    <property type="entry name" value="Peripla_BP_I"/>
</dbReference>
<feature type="chain" id="PRO_5039093394" evidence="1">
    <location>
        <begin position="25"/>
        <end position="393"/>
    </location>
</feature>
<dbReference type="Proteomes" id="UP000295258">
    <property type="component" value="Unassembled WGS sequence"/>
</dbReference>
<dbReference type="InterPro" id="IPR025997">
    <property type="entry name" value="SBP_2_dom"/>
</dbReference>
<feature type="domain" description="Periplasmic binding protein" evidence="2">
    <location>
        <begin position="93"/>
        <end position="350"/>
    </location>
</feature>
<dbReference type="Pfam" id="PF13407">
    <property type="entry name" value="Peripla_BP_4"/>
    <property type="match status" value="1"/>
</dbReference>
<evidence type="ECO:0000259" key="2">
    <source>
        <dbReference type="Pfam" id="PF13407"/>
    </source>
</evidence>
<accession>A0A4R4VRP8</accession>
<comment type="caution">
    <text evidence="3">The sequence shown here is derived from an EMBL/GenBank/DDBJ whole genome shotgun (WGS) entry which is preliminary data.</text>
</comment>
<name>A0A4R4VRP8_9ACTN</name>
<dbReference type="RefSeq" id="WP_132597197.1">
    <property type="nucleotide sequence ID" value="NZ_SMKO01000060.1"/>
</dbReference>
<dbReference type="SUPFAM" id="SSF53822">
    <property type="entry name" value="Periplasmic binding protein-like I"/>
    <property type="match status" value="1"/>
</dbReference>
<sequence length="393" mass="40868">MVNTPRYSRTPLLGLLLTACLALAACGTTASQSGADTSSSTSAAVLDAATKAVESGYAGAYSEPPKSGPKPATGKNIWVITAWQQVRALAYQAEQLTEAATTLGWKAHTCDGLNNANGGMATCVRQATAAGASGIVLVSVDCAPVRQALVEAKKAGVKIASFSGFDCDDPTQDGSSPLFDAPAGYSADMPNLASFYTRLGTMRADLAIAKTQGKAKVLHIAFHGIAFGSYVAKGFADRIAACGGCEIVSTVKIAPADVPNIRQKFETALVQVPQANVVAVDVDHFFVAGIQPALVSSPRKDLVVIGNECQIDNLDYIRSGKGQQFCLGASNAYRAYTTVDALNRVFNGEKIVPGGVGIQIVDKDHNLPVPGAEYVGPVDFAGLYGKTWNGSSR</sequence>
<gene>
    <name evidence="3" type="ORF">E1292_22520</name>
</gene>
<evidence type="ECO:0000313" key="4">
    <source>
        <dbReference type="Proteomes" id="UP000295258"/>
    </source>
</evidence>